<reference evidence="3" key="1">
    <citation type="journal article" date="2019" name="Int. J. Syst. Evol. Microbiol.">
        <title>The Global Catalogue of Microorganisms (GCM) 10K type strain sequencing project: providing services to taxonomists for standard genome sequencing and annotation.</title>
        <authorList>
            <consortium name="The Broad Institute Genomics Platform"/>
            <consortium name="The Broad Institute Genome Sequencing Center for Infectious Disease"/>
            <person name="Wu L."/>
            <person name="Ma J."/>
        </authorList>
    </citation>
    <scope>NUCLEOTIDE SEQUENCE [LARGE SCALE GENOMIC DNA]</scope>
    <source>
        <strain evidence="3">KCTC 19812</strain>
    </source>
</reference>
<evidence type="ECO:0000313" key="2">
    <source>
        <dbReference type="EMBL" id="MFD2203485.1"/>
    </source>
</evidence>
<dbReference type="RefSeq" id="WP_380805981.1">
    <property type="nucleotide sequence ID" value="NZ_JBHUIV010000025.1"/>
</dbReference>
<dbReference type="InterPro" id="IPR007497">
    <property type="entry name" value="SIMPL/DUF541"/>
</dbReference>
<dbReference type="PANTHER" id="PTHR34387">
    <property type="entry name" value="SLR1258 PROTEIN"/>
    <property type="match status" value="1"/>
</dbReference>
<dbReference type="PANTHER" id="PTHR34387:SF2">
    <property type="entry name" value="SLR1258 PROTEIN"/>
    <property type="match status" value="1"/>
</dbReference>
<evidence type="ECO:0000256" key="1">
    <source>
        <dbReference type="SAM" id="SignalP"/>
    </source>
</evidence>
<comment type="caution">
    <text evidence="2">The sequence shown here is derived from an EMBL/GenBank/DDBJ whole genome shotgun (WGS) entry which is preliminary data.</text>
</comment>
<dbReference type="Gene3D" id="3.30.110.170">
    <property type="entry name" value="Protein of unknown function (DUF541), domain 1"/>
    <property type="match status" value="1"/>
</dbReference>
<dbReference type="Proteomes" id="UP001597414">
    <property type="component" value="Unassembled WGS sequence"/>
</dbReference>
<dbReference type="EMBL" id="JBHUIV010000025">
    <property type="protein sequence ID" value="MFD2203485.1"/>
    <property type="molecule type" value="Genomic_DNA"/>
</dbReference>
<keyword evidence="3" id="KW-1185">Reference proteome</keyword>
<dbReference type="InterPro" id="IPR052022">
    <property type="entry name" value="26kDa_periplasmic_antigen"/>
</dbReference>
<protein>
    <submittedName>
        <fullName evidence="2">SIMPL domain-containing protein</fullName>
    </submittedName>
</protein>
<keyword evidence="1" id="KW-0732">Signal</keyword>
<gene>
    <name evidence="2" type="ORF">ACFSKV_18030</name>
</gene>
<accession>A0ABW5BF16</accession>
<sequence length="234" mass="26375">MKKSALFLTSLFISVSMMAQQIPIIEVEGKSEISIMPDEADIQLSLVEKALKVSDATNALNKKTKSIEDALIKTGIKNYDFFVDNYYVYVNRVYTKGTSKDSGYVASQNVRIVVKNIEKDLVKITETLHQTANMGFNVQLTVSDNLKKSSEKLLLELAIADAKNKAEIIANSLGIEKIKVHRVNYNAQTDNFYPVMREAKMMMASSAMDVSEEPIFRPEERKLNDKVIVVFTFE</sequence>
<dbReference type="Gene3D" id="3.30.70.2970">
    <property type="entry name" value="Protein of unknown function (DUF541), domain 2"/>
    <property type="match status" value="1"/>
</dbReference>
<dbReference type="Pfam" id="PF04402">
    <property type="entry name" value="SIMPL"/>
    <property type="match status" value="1"/>
</dbReference>
<name>A0ABW5BF16_9BACT</name>
<evidence type="ECO:0000313" key="3">
    <source>
        <dbReference type="Proteomes" id="UP001597414"/>
    </source>
</evidence>
<organism evidence="2 3">
    <name type="scientific">Shivajiella indica</name>
    <dbReference type="NCBI Taxonomy" id="872115"/>
    <lineage>
        <taxon>Bacteria</taxon>
        <taxon>Pseudomonadati</taxon>
        <taxon>Bacteroidota</taxon>
        <taxon>Cytophagia</taxon>
        <taxon>Cytophagales</taxon>
        <taxon>Cyclobacteriaceae</taxon>
        <taxon>Shivajiella</taxon>
    </lineage>
</organism>
<proteinExistence type="predicted"/>
<feature type="chain" id="PRO_5045929871" evidence="1">
    <location>
        <begin position="20"/>
        <end position="234"/>
    </location>
</feature>
<feature type="signal peptide" evidence="1">
    <location>
        <begin position="1"/>
        <end position="19"/>
    </location>
</feature>